<dbReference type="PANTHER" id="PTHR33169">
    <property type="entry name" value="PADR-FAMILY TRANSCRIPTIONAL REGULATOR"/>
    <property type="match status" value="1"/>
</dbReference>
<gene>
    <name evidence="2" type="ORF">HNQ47_000651</name>
</gene>
<dbReference type="Proteomes" id="UP000539953">
    <property type="component" value="Unassembled WGS sequence"/>
</dbReference>
<evidence type="ECO:0000313" key="3">
    <source>
        <dbReference type="Proteomes" id="UP000539953"/>
    </source>
</evidence>
<dbReference type="RefSeq" id="WP_221247965.1">
    <property type="nucleotide sequence ID" value="NZ_JACHHK010000002.1"/>
</dbReference>
<dbReference type="InterPro" id="IPR005149">
    <property type="entry name" value="Tscrpt_reg_PadR_N"/>
</dbReference>
<organism evidence="2 3">
    <name type="scientific">Catenisphaera adipataccumulans</name>
    <dbReference type="NCBI Taxonomy" id="700500"/>
    <lineage>
        <taxon>Bacteria</taxon>
        <taxon>Bacillati</taxon>
        <taxon>Bacillota</taxon>
        <taxon>Erysipelotrichia</taxon>
        <taxon>Erysipelotrichales</taxon>
        <taxon>Erysipelotrichaceae</taxon>
        <taxon>Catenisphaera</taxon>
    </lineage>
</organism>
<accession>A0A7W8FX57</accession>
<dbReference type="GO" id="GO:0003677">
    <property type="term" value="F:DNA binding"/>
    <property type="evidence" value="ECO:0007669"/>
    <property type="project" value="UniProtKB-KW"/>
</dbReference>
<dbReference type="InterPro" id="IPR036388">
    <property type="entry name" value="WH-like_DNA-bd_sf"/>
</dbReference>
<dbReference type="PANTHER" id="PTHR33169:SF13">
    <property type="entry name" value="PADR-FAMILY TRANSCRIPTIONAL REGULATOR"/>
    <property type="match status" value="1"/>
</dbReference>
<dbReference type="EMBL" id="JACHHK010000002">
    <property type="protein sequence ID" value="MBB5182632.1"/>
    <property type="molecule type" value="Genomic_DNA"/>
</dbReference>
<dbReference type="InterPro" id="IPR052509">
    <property type="entry name" value="Metal_resp_DNA-bind_regulator"/>
</dbReference>
<name>A0A7W8FX57_9FIRM</name>
<dbReference type="Gene3D" id="1.10.10.10">
    <property type="entry name" value="Winged helix-like DNA-binding domain superfamily/Winged helix DNA-binding domain"/>
    <property type="match status" value="1"/>
</dbReference>
<feature type="domain" description="Transcription regulator PadR N-terminal" evidence="1">
    <location>
        <begin position="21"/>
        <end position="87"/>
    </location>
</feature>
<evidence type="ECO:0000313" key="2">
    <source>
        <dbReference type="EMBL" id="MBB5182632.1"/>
    </source>
</evidence>
<dbReference type="SUPFAM" id="SSF46785">
    <property type="entry name" value="Winged helix' DNA-binding domain"/>
    <property type="match status" value="1"/>
</dbReference>
<evidence type="ECO:0000259" key="1">
    <source>
        <dbReference type="Pfam" id="PF03551"/>
    </source>
</evidence>
<comment type="caution">
    <text evidence="2">The sequence shown here is derived from an EMBL/GenBank/DDBJ whole genome shotgun (WGS) entry which is preliminary data.</text>
</comment>
<sequence length="106" mass="12546">MDSRIERIYVPMTESAFYILLSLQEERHGYGIGQRVKDLTEGHLTIGPGTMYGTLSKMEKDGLIEFTREKEKRKYYKITPLGQEVLDREKKRIRCLYQVVEEDDRK</sequence>
<dbReference type="AlphaFoldDB" id="A0A7W8FX57"/>
<keyword evidence="3" id="KW-1185">Reference proteome</keyword>
<protein>
    <submittedName>
        <fullName evidence="2">DNA-binding PadR family transcriptional regulator</fullName>
    </submittedName>
</protein>
<dbReference type="InterPro" id="IPR036390">
    <property type="entry name" value="WH_DNA-bd_sf"/>
</dbReference>
<proteinExistence type="predicted"/>
<dbReference type="Pfam" id="PF03551">
    <property type="entry name" value="PadR"/>
    <property type="match status" value="1"/>
</dbReference>
<reference evidence="2 3" key="1">
    <citation type="submission" date="2020-08" db="EMBL/GenBank/DDBJ databases">
        <title>Genomic Encyclopedia of Type Strains, Phase IV (KMG-IV): sequencing the most valuable type-strain genomes for metagenomic binning, comparative biology and taxonomic classification.</title>
        <authorList>
            <person name="Goeker M."/>
        </authorList>
    </citation>
    <scope>NUCLEOTIDE SEQUENCE [LARGE SCALE GENOMIC DNA]</scope>
    <source>
        <strain evidence="2 3">DSM 25799</strain>
    </source>
</reference>
<keyword evidence="2" id="KW-0238">DNA-binding</keyword>